<gene>
    <name evidence="2" type="ORF">E6O75_ATG11075</name>
</gene>
<accession>A0A4Z1PBR5</accession>
<evidence type="ECO:0000256" key="1">
    <source>
        <dbReference type="SAM" id="MobiDB-lite"/>
    </source>
</evidence>
<dbReference type="Proteomes" id="UP000298493">
    <property type="component" value="Unassembled WGS sequence"/>
</dbReference>
<feature type="compositionally biased region" description="Basic and acidic residues" evidence="1">
    <location>
        <begin position="168"/>
        <end position="181"/>
    </location>
</feature>
<comment type="caution">
    <text evidence="2">The sequence shown here is derived from an EMBL/GenBank/DDBJ whole genome shotgun (WGS) entry which is preliminary data.</text>
</comment>
<feature type="compositionally biased region" description="Pro residues" evidence="1">
    <location>
        <begin position="258"/>
        <end position="270"/>
    </location>
</feature>
<sequence>MCTEPVFQHTCGHRVPLEGGLERCHEAEEAKLEQCDDVEEEVIEDAYPCMECFEKEQDTAVEEEMRAVLAASADDFKKKEEEEVEEQIRAVLAASANEFKQKEEEEVEEQLRAALVASVADETRRAEELEEREMEMMLEKSMEGVSLEDKWEIDDMREVLQQSYREYRRQQEEEFRKRGYLKEGMSLPEGEWTRRETIHDRVSTIPTSTSGDSGRGSGRKVEDRPGPSRSGPALAHSHDFPIPQSPQQKPEKKQENPALPPPPPPPPTSPKPTQKRLQEYPPNTSPSGSRHPLILNNYLSCSHDIPAGKDATRILSPNELSAIRNPTAGKCPNCIPPPLNTHVQIKSVEVEAGNTILPLQSEPEPEVEVEVERELTIAELRAKRLAIMEKGQGK</sequence>
<dbReference type="AlphaFoldDB" id="A0A4Z1PBR5"/>
<organism evidence="2 3">
    <name type="scientific">Venturia nashicola</name>
    <dbReference type="NCBI Taxonomy" id="86259"/>
    <lineage>
        <taxon>Eukaryota</taxon>
        <taxon>Fungi</taxon>
        <taxon>Dikarya</taxon>
        <taxon>Ascomycota</taxon>
        <taxon>Pezizomycotina</taxon>
        <taxon>Dothideomycetes</taxon>
        <taxon>Pleosporomycetidae</taxon>
        <taxon>Venturiales</taxon>
        <taxon>Venturiaceae</taxon>
        <taxon>Venturia</taxon>
    </lineage>
</organism>
<dbReference type="EMBL" id="SNSC02000008">
    <property type="protein sequence ID" value="TID22281.1"/>
    <property type="molecule type" value="Genomic_DNA"/>
</dbReference>
<reference evidence="2 3" key="1">
    <citation type="submission" date="2019-04" db="EMBL/GenBank/DDBJ databases">
        <title>High contiguity whole genome sequence and gene annotation resource for two Venturia nashicola isolates.</title>
        <authorList>
            <person name="Prokchorchik M."/>
            <person name="Won K."/>
            <person name="Lee Y."/>
            <person name="Choi E.D."/>
            <person name="Segonzac C."/>
            <person name="Sohn K.H."/>
        </authorList>
    </citation>
    <scope>NUCLEOTIDE SEQUENCE [LARGE SCALE GENOMIC DNA]</scope>
    <source>
        <strain evidence="2 3">PRI2</strain>
    </source>
</reference>
<keyword evidence="3" id="KW-1185">Reference proteome</keyword>
<evidence type="ECO:0000313" key="2">
    <source>
        <dbReference type="EMBL" id="TID22281.1"/>
    </source>
</evidence>
<feature type="compositionally biased region" description="Basic and acidic residues" evidence="1">
    <location>
        <begin position="191"/>
        <end position="202"/>
    </location>
</feature>
<name>A0A4Z1PBR5_9PEZI</name>
<evidence type="ECO:0000313" key="3">
    <source>
        <dbReference type="Proteomes" id="UP000298493"/>
    </source>
</evidence>
<protein>
    <submittedName>
        <fullName evidence="2">Uncharacterized protein</fullName>
    </submittedName>
</protein>
<proteinExistence type="predicted"/>
<feature type="region of interest" description="Disordered" evidence="1">
    <location>
        <begin position="168"/>
        <end position="292"/>
    </location>
</feature>